<evidence type="ECO:0000313" key="2">
    <source>
        <dbReference type="Proteomes" id="UP000193944"/>
    </source>
</evidence>
<comment type="caution">
    <text evidence="1">The sequence shown here is derived from an EMBL/GenBank/DDBJ whole genome shotgun (WGS) entry which is preliminary data.</text>
</comment>
<protein>
    <submittedName>
        <fullName evidence="1">Uncharacterized protein</fullName>
    </submittedName>
</protein>
<reference evidence="1 2" key="1">
    <citation type="submission" date="2016-08" db="EMBL/GenBank/DDBJ databases">
        <title>A Parts List for Fungal Cellulosomes Revealed by Comparative Genomics.</title>
        <authorList>
            <consortium name="DOE Joint Genome Institute"/>
            <person name="Haitjema C.H."/>
            <person name="Gilmore S.P."/>
            <person name="Henske J.K."/>
            <person name="Solomon K.V."/>
            <person name="De Groot R."/>
            <person name="Kuo A."/>
            <person name="Mondo S.J."/>
            <person name="Salamov A.A."/>
            <person name="Labutti K."/>
            <person name="Zhao Z."/>
            <person name="Chiniquy J."/>
            <person name="Barry K."/>
            <person name="Brewer H.M."/>
            <person name="Purvine S.O."/>
            <person name="Wright A.T."/>
            <person name="Boxma B."/>
            <person name="Van Alen T."/>
            <person name="Hackstein J.H."/>
            <person name="Baker S.E."/>
            <person name="Grigoriev I.V."/>
            <person name="O'Malley M.A."/>
        </authorList>
    </citation>
    <scope>NUCLEOTIDE SEQUENCE [LARGE SCALE GENOMIC DNA]</scope>
    <source>
        <strain evidence="1 2">S4</strain>
    </source>
</reference>
<dbReference type="AlphaFoldDB" id="A0A1Y1XIX6"/>
<evidence type="ECO:0000313" key="1">
    <source>
        <dbReference type="EMBL" id="ORX85663.1"/>
    </source>
</evidence>
<accession>A0A1Y1XIX6</accession>
<proteinExistence type="predicted"/>
<organism evidence="1 2">
    <name type="scientific">Anaeromyces robustus</name>
    <dbReference type="NCBI Taxonomy" id="1754192"/>
    <lineage>
        <taxon>Eukaryota</taxon>
        <taxon>Fungi</taxon>
        <taxon>Fungi incertae sedis</taxon>
        <taxon>Chytridiomycota</taxon>
        <taxon>Chytridiomycota incertae sedis</taxon>
        <taxon>Neocallimastigomycetes</taxon>
        <taxon>Neocallimastigales</taxon>
        <taxon>Neocallimastigaceae</taxon>
        <taxon>Anaeromyces</taxon>
    </lineage>
</organism>
<feature type="non-terminal residue" evidence="1">
    <location>
        <position position="1"/>
    </location>
</feature>
<keyword evidence="2" id="KW-1185">Reference proteome</keyword>
<sequence length="178" mass="20608">LDLIYIIIYNIINELVNTNTYLKDLYSQQEYMVKLLDVMENFKDRVLSFQKQKFPIFDSVKNTTESNDDFSDVESIRRGTMSAIYDYLIDEASPLICGLIDDLISEGVSNNEPDLLFFRGVMLYNSDFLKSIPEKYKDLISGNKEIGNYQKFGLLLIKQVRAEGCVDEEEYLFSIGKN</sequence>
<gene>
    <name evidence="1" type="ORF">BCR32DRAFT_84653</name>
</gene>
<reference evidence="1 2" key="2">
    <citation type="submission" date="2016-08" db="EMBL/GenBank/DDBJ databases">
        <title>Pervasive Adenine N6-methylation of Active Genes in Fungi.</title>
        <authorList>
            <consortium name="DOE Joint Genome Institute"/>
            <person name="Mondo S.J."/>
            <person name="Dannebaum R.O."/>
            <person name="Kuo R.C."/>
            <person name="Labutti K."/>
            <person name="Haridas S."/>
            <person name="Kuo A."/>
            <person name="Salamov A."/>
            <person name="Ahrendt S.R."/>
            <person name="Lipzen A."/>
            <person name="Sullivan W."/>
            <person name="Andreopoulos W.B."/>
            <person name="Clum A."/>
            <person name="Lindquist E."/>
            <person name="Daum C."/>
            <person name="Ramamoorthy G.K."/>
            <person name="Gryganskyi A."/>
            <person name="Culley D."/>
            <person name="Magnuson J.K."/>
            <person name="James T.Y."/>
            <person name="O'Malley M.A."/>
            <person name="Stajich J.E."/>
            <person name="Spatafora J.W."/>
            <person name="Visel A."/>
            <person name="Grigoriev I.V."/>
        </authorList>
    </citation>
    <scope>NUCLEOTIDE SEQUENCE [LARGE SCALE GENOMIC DNA]</scope>
    <source>
        <strain evidence="1 2">S4</strain>
    </source>
</reference>
<dbReference type="Proteomes" id="UP000193944">
    <property type="component" value="Unassembled WGS sequence"/>
</dbReference>
<name>A0A1Y1XIX6_9FUNG</name>
<dbReference type="EMBL" id="MCFG01000032">
    <property type="protein sequence ID" value="ORX85663.1"/>
    <property type="molecule type" value="Genomic_DNA"/>
</dbReference>